<evidence type="ECO:0000313" key="3">
    <source>
        <dbReference type="EMBL" id="RBP36429.1"/>
    </source>
</evidence>
<feature type="signal peptide" evidence="2">
    <location>
        <begin position="1"/>
        <end position="26"/>
    </location>
</feature>
<dbReference type="PROSITE" id="PS50005">
    <property type="entry name" value="TPR"/>
    <property type="match status" value="1"/>
</dbReference>
<name>A0A366H676_9BURK</name>
<evidence type="ECO:0000256" key="1">
    <source>
        <dbReference type="PROSITE-ProRule" id="PRU00339"/>
    </source>
</evidence>
<dbReference type="Proteomes" id="UP000253628">
    <property type="component" value="Unassembled WGS sequence"/>
</dbReference>
<organism evidence="3 4">
    <name type="scientific">Eoetvoesiella caeni</name>
    <dbReference type="NCBI Taxonomy" id="645616"/>
    <lineage>
        <taxon>Bacteria</taxon>
        <taxon>Pseudomonadati</taxon>
        <taxon>Pseudomonadota</taxon>
        <taxon>Betaproteobacteria</taxon>
        <taxon>Burkholderiales</taxon>
        <taxon>Alcaligenaceae</taxon>
        <taxon>Eoetvoesiella</taxon>
    </lineage>
</organism>
<dbReference type="Pfam" id="PF13181">
    <property type="entry name" value="TPR_8"/>
    <property type="match status" value="1"/>
</dbReference>
<proteinExistence type="predicted"/>
<keyword evidence="1" id="KW-0802">TPR repeat</keyword>
<feature type="repeat" description="TPR" evidence="1">
    <location>
        <begin position="137"/>
        <end position="170"/>
    </location>
</feature>
<dbReference type="InterPro" id="IPR019734">
    <property type="entry name" value="TPR_rpt"/>
</dbReference>
<dbReference type="EMBL" id="QNRQ01000012">
    <property type="protein sequence ID" value="RBP36429.1"/>
    <property type="molecule type" value="Genomic_DNA"/>
</dbReference>
<evidence type="ECO:0000256" key="2">
    <source>
        <dbReference type="SAM" id="SignalP"/>
    </source>
</evidence>
<keyword evidence="4" id="KW-1185">Reference proteome</keyword>
<feature type="chain" id="PRO_5016786609" evidence="2">
    <location>
        <begin position="27"/>
        <end position="213"/>
    </location>
</feature>
<dbReference type="AlphaFoldDB" id="A0A366H676"/>
<comment type="caution">
    <text evidence="3">The sequence shown here is derived from an EMBL/GenBank/DDBJ whole genome shotgun (WGS) entry which is preliminary data.</text>
</comment>
<accession>A0A366H676</accession>
<dbReference type="InterPro" id="IPR011990">
    <property type="entry name" value="TPR-like_helical_dom_sf"/>
</dbReference>
<evidence type="ECO:0000313" key="4">
    <source>
        <dbReference type="Proteomes" id="UP000253628"/>
    </source>
</evidence>
<dbReference type="Gene3D" id="1.25.40.10">
    <property type="entry name" value="Tetratricopeptide repeat domain"/>
    <property type="match status" value="1"/>
</dbReference>
<sequence>MFRNFCTPLLAIALLAGGLGAPAAFAQDKLFNDPPPKDGGWQGLANLLEALAPGADTTEPLTPSQITDRIASMLDQGRSQEALDIIEKRMAQRQTEGAIGTDVQLLFLKARALAALDRRNDAIDVYRNMTTLYPELPEPWNNLASEYIKQGKLEMARDALAMALTADPNYATAKANMGRVQLMLAEQSFNSAAAQGIGSARASAEKTKAILQP</sequence>
<gene>
    <name evidence="3" type="ORF">DFR37_1128</name>
</gene>
<keyword evidence="2" id="KW-0732">Signal</keyword>
<reference evidence="3 4" key="1">
    <citation type="submission" date="2018-06" db="EMBL/GenBank/DDBJ databases">
        <title>Genomic Encyclopedia of Type Strains, Phase IV (KMG-IV): sequencing the most valuable type-strain genomes for metagenomic binning, comparative biology and taxonomic classification.</title>
        <authorList>
            <person name="Goeker M."/>
        </authorList>
    </citation>
    <scope>NUCLEOTIDE SEQUENCE [LARGE SCALE GENOMIC DNA]</scope>
    <source>
        <strain evidence="3 4">DSM 25520</strain>
    </source>
</reference>
<dbReference type="SUPFAM" id="SSF48452">
    <property type="entry name" value="TPR-like"/>
    <property type="match status" value="1"/>
</dbReference>
<protein>
    <submittedName>
        <fullName evidence="3">Tetratricopeptide repeat protein</fullName>
    </submittedName>
</protein>
<dbReference type="SMART" id="SM00028">
    <property type="entry name" value="TPR"/>
    <property type="match status" value="2"/>
</dbReference>